<keyword evidence="2" id="KW-1185">Reference proteome</keyword>
<proteinExistence type="predicted"/>
<organism evidence="1 2">
    <name type="scientific">Lupinus albus</name>
    <name type="common">White lupine</name>
    <name type="synonym">Lupinus termis</name>
    <dbReference type="NCBI Taxonomy" id="3870"/>
    <lineage>
        <taxon>Eukaryota</taxon>
        <taxon>Viridiplantae</taxon>
        <taxon>Streptophyta</taxon>
        <taxon>Embryophyta</taxon>
        <taxon>Tracheophyta</taxon>
        <taxon>Spermatophyta</taxon>
        <taxon>Magnoliopsida</taxon>
        <taxon>eudicotyledons</taxon>
        <taxon>Gunneridae</taxon>
        <taxon>Pentapetalae</taxon>
        <taxon>rosids</taxon>
        <taxon>fabids</taxon>
        <taxon>Fabales</taxon>
        <taxon>Fabaceae</taxon>
        <taxon>Papilionoideae</taxon>
        <taxon>50 kb inversion clade</taxon>
        <taxon>genistoids sensu lato</taxon>
        <taxon>core genistoids</taxon>
        <taxon>Genisteae</taxon>
        <taxon>Lupinus</taxon>
    </lineage>
</organism>
<comment type="caution">
    <text evidence="1">The sequence shown here is derived from an EMBL/GenBank/DDBJ whole genome shotgun (WGS) entry which is preliminary data.</text>
</comment>
<dbReference type="Proteomes" id="UP000447434">
    <property type="component" value="Chromosome 3"/>
</dbReference>
<dbReference type="AlphaFoldDB" id="A0A6A4QWN2"/>
<evidence type="ECO:0000313" key="2">
    <source>
        <dbReference type="Proteomes" id="UP000447434"/>
    </source>
</evidence>
<accession>A0A6A4QWN2</accession>
<dbReference type="EMBL" id="WOCE01000003">
    <property type="protein sequence ID" value="KAE9617832.1"/>
    <property type="molecule type" value="Genomic_DNA"/>
</dbReference>
<evidence type="ECO:0000313" key="1">
    <source>
        <dbReference type="EMBL" id="KAE9617832.1"/>
    </source>
</evidence>
<name>A0A6A4QWN2_LUPAL</name>
<sequence length="93" mass="10988">MQIMEEIDCRVPIFGCMTLLESQLHSFGKKCRKTFRLDYIGPWFLIPRFGSLQTKSQNFIYLFVMSAKVRPFSYVSLLGNQCYIVIYIKWFVG</sequence>
<gene>
    <name evidence="1" type="ORF">Lalb_Chr03g0039751</name>
</gene>
<reference evidence="2" key="1">
    <citation type="journal article" date="2020" name="Nat. Commun.">
        <title>Genome sequence of the cluster root forming white lupin.</title>
        <authorList>
            <person name="Hufnagel B."/>
            <person name="Marques A."/>
            <person name="Soriano A."/>
            <person name="Marques L."/>
            <person name="Divol F."/>
            <person name="Doumas P."/>
            <person name="Sallet E."/>
            <person name="Mancinotti D."/>
            <person name="Carrere S."/>
            <person name="Marande W."/>
            <person name="Arribat S."/>
            <person name="Keller J."/>
            <person name="Huneau C."/>
            <person name="Blein T."/>
            <person name="Aime D."/>
            <person name="Laguerre M."/>
            <person name="Taylor J."/>
            <person name="Schubert V."/>
            <person name="Nelson M."/>
            <person name="Geu-Flores F."/>
            <person name="Crespi M."/>
            <person name="Gallardo-Guerrero K."/>
            <person name="Delaux P.-M."/>
            <person name="Salse J."/>
            <person name="Berges H."/>
            <person name="Guyot R."/>
            <person name="Gouzy J."/>
            <person name="Peret B."/>
        </authorList>
    </citation>
    <scope>NUCLEOTIDE SEQUENCE [LARGE SCALE GENOMIC DNA]</scope>
    <source>
        <strain evidence="2">cv. Amiga</strain>
    </source>
</reference>
<protein>
    <submittedName>
        <fullName evidence="1">Uncharacterized protein</fullName>
    </submittedName>
</protein>